<dbReference type="FunFam" id="1.10.8.1220:FF:000001">
    <property type="entry name" value="Dynein axonemal heavy chain 5"/>
    <property type="match status" value="1"/>
</dbReference>
<dbReference type="Gene3D" id="1.20.920.20">
    <property type="match status" value="1"/>
</dbReference>
<dbReference type="Pfam" id="PF12777">
    <property type="entry name" value="MT"/>
    <property type="match status" value="1"/>
</dbReference>
<dbReference type="InterPro" id="IPR013602">
    <property type="entry name" value="Dynein_heavy_linker"/>
</dbReference>
<dbReference type="Gene3D" id="1.10.287.2620">
    <property type="match status" value="1"/>
</dbReference>
<keyword evidence="7" id="KW-0067">ATP-binding</keyword>
<dbReference type="GeneTree" id="ENSGT00940000164265"/>
<dbReference type="InterPro" id="IPR042222">
    <property type="entry name" value="Dynein_2_N"/>
</dbReference>
<evidence type="ECO:0000256" key="14">
    <source>
        <dbReference type="SAM" id="Coils"/>
    </source>
</evidence>
<dbReference type="Gene3D" id="1.20.58.1120">
    <property type="match status" value="1"/>
</dbReference>
<evidence type="ECO:0000256" key="6">
    <source>
        <dbReference type="ARBA" id="ARBA00022741"/>
    </source>
</evidence>
<dbReference type="SUPFAM" id="SSF52540">
    <property type="entry name" value="P-loop containing nucleoside triphosphate hydrolases"/>
    <property type="match status" value="4"/>
</dbReference>
<reference evidence="16" key="2">
    <citation type="submission" date="2025-08" db="UniProtKB">
        <authorList>
            <consortium name="Ensembl"/>
        </authorList>
    </citation>
    <scope>IDENTIFICATION</scope>
</reference>
<feature type="coiled-coil region" evidence="14">
    <location>
        <begin position="9"/>
        <end position="36"/>
    </location>
</feature>
<dbReference type="GO" id="GO:0008569">
    <property type="term" value="F:minus-end-directed microtubule motor activity"/>
    <property type="evidence" value="ECO:0007669"/>
    <property type="project" value="InterPro"/>
</dbReference>
<keyword evidence="9 14" id="KW-0175">Coiled coil</keyword>
<keyword evidence="4" id="KW-0493">Microtubule</keyword>
<dbReference type="Pfam" id="PF03028">
    <property type="entry name" value="Dynein_heavy"/>
    <property type="match status" value="1"/>
</dbReference>
<dbReference type="Pfam" id="PF18199">
    <property type="entry name" value="Dynein_C"/>
    <property type="match status" value="1"/>
</dbReference>
<evidence type="ECO:0000256" key="7">
    <source>
        <dbReference type="ARBA" id="ARBA00022840"/>
    </source>
</evidence>
<reference evidence="16" key="3">
    <citation type="submission" date="2025-09" db="UniProtKB">
        <authorList>
            <consortium name="Ensembl"/>
        </authorList>
    </citation>
    <scope>IDENTIFICATION</scope>
</reference>
<dbReference type="InterPro" id="IPR013594">
    <property type="entry name" value="Dynein_heavy_tail"/>
</dbReference>
<evidence type="ECO:0000256" key="8">
    <source>
        <dbReference type="ARBA" id="ARBA00023017"/>
    </source>
</evidence>
<gene>
    <name evidence="16" type="primary">LOC107309909</name>
</gene>
<reference evidence="16" key="1">
    <citation type="submission" date="2015-11" db="EMBL/GenBank/DDBJ databases">
        <authorList>
            <consortium name="International Coturnix japonica Genome Analysis Consortium"/>
            <person name="Warren W."/>
            <person name="Burt D.W."/>
            <person name="Antin P.B."/>
            <person name="Lanford R."/>
            <person name="Gros J."/>
            <person name="Wilson R.K."/>
        </authorList>
    </citation>
    <scope>NUCLEOTIDE SEQUENCE [LARGE SCALE GENOMIC DNA]</scope>
</reference>
<protein>
    <submittedName>
        <fullName evidence="16">Dynein heavy chain 5, axonemal-like</fullName>
    </submittedName>
</protein>
<keyword evidence="12" id="KW-0206">Cytoskeleton</keyword>
<evidence type="ECO:0000259" key="15">
    <source>
        <dbReference type="SMART" id="SM00382"/>
    </source>
</evidence>
<comment type="similarity">
    <text evidence="2">Belongs to the dynein heavy chain family.</text>
</comment>
<dbReference type="Pfam" id="PF12780">
    <property type="entry name" value="AAA_8"/>
    <property type="match status" value="1"/>
</dbReference>
<evidence type="ECO:0000256" key="5">
    <source>
        <dbReference type="ARBA" id="ARBA00022737"/>
    </source>
</evidence>
<dbReference type="Pfam" id="PF12781">
    <property type="entry name" value="AAA_9"/>
    <property type="match status" value="1"/>
</dbReference>
<dbReference type="FunFam" id="1.10.287.2620:FF:000003">
    <property type="entry name" value="Dynein, axonemal, heavy chain 5"/>
    <property type="match status" value="1"/>
</dbReference>
<dbReference type="InterPro" id="IPR041589">
    <property type="entry name" value="DNAH3_AAA_lid_1"/>
</dbReference>
<feature type="domain" description="AAA+ ATPase" evidence="15">
    <location>
        <begin position="1430"/>
        <end position="1566"/>
    </location>
</feature>
<dbReference type="FunFam" id="3.10.490.20:FF:000003">
    <property type="entry name" value="Dynein heavy chain 5, axonemal"/>
    <property type="match status" value="1"/>
</dbReference>
<dbReference type="GO" id="GO:0045505">
    <property type="term" value="F:dynein intermediate chain binding"/>
    <property type="evidence" value="ECO:0007669"/>
    <property type="project" value="InterPro"/>
</dbReference>
<dbReference type="GO" id="GO:0097729">
    <property type="term" value="C:9+2 motile cilium"/>
    <property type="evidence" value="ECO:0007669"/>
    <property type="project" value="UniProtKB-ARBA"/>
</dbReference>
<dbReference type="Pfam" id="PF17852">
    <property type="entry name" value="Dynein_AAA_lid"/>
    <property type="match status" value="1"/>
</dbReference>
<dbReference type="GO" id="GO:0051959">
    <property type="term" value="F:dynein light intermediate chain binding"/>
    <property type="evidence" value="ECO:0007669"/>
    <property type="project" value="InterPro"/>
</dbReference>
<dbReference type="FunFam" id="3.20.180.20:FF:000001">
    <property type="entry name" value="Dynein axonemal heavy chain 5"/>
    <property type="match status" value="1"/>
</dbReference>
<dbReference type="PANTHER" id="PTHR46532">
    <property type="entry name" value="MALE FERTILITY FACTOR KL5"/>
    <property type="match status" value="1"/>
</dbReference>
<dbReference type="Gene3D" id="1.20.1270.280">
    <property type="match status" value="1"/>
</dbReference>
<dbReference type="Gene3D" id="1.10.8.1220">
    <property type="match status" value="1"/>
</dbReference>
<sequence>FLYSVDRFVDTLSSSRQNLEDRIQLAEVDIDTYVSNLQNPSDYITAGSNTEITEKLEEVLTIWIKQIRQVLVESEQMRREADDIGPSAELEHWKSRMSLFNSLLDDIKSSRVKKTISILQAARSKTLKQWKELVITMLVEHIPSLMNAVCMIYCTSPYYNTSECMTSLLLKITNQMINTCKTYLREGVSKIWDLDREELLKRIQQCIFLKEQYQTSFQRIREKLKENPSDRQFDFSENYIFGKFDTFCKRLEKISDMSNIMESLLELQRIKIEGIEEINTHFQTIATNTKSKMYDVLDHRKKEVHALSICLTINTEQMLRLLMKLERIGENQIDLNEKYIIVLQQYSQDLDFVQKLYQEQKENPPIPRNIPPVAGKIMWAQQLYRKIDHPMRFFKKKPTLLKTLEMKKVAKSYNKMAAVLLEFELIYYRAWCRFADQARNALYAFLLVRHPETKVSRIYFHILHLTMSYSLQNLLINYQEHLNGIPVVLKPLMKPFIGQVEDALAPGLTQLSWTSSNINKCMEVDFIVKEAADTLECRIERVLEDMSNTALIILPEDEPIDVSTFLEQTENLAVSTARMKISLESLRHRLHVVDSRYQMTRSVDTKRVPVFKTEFQLAIPNVVLQPSLEDIQQLELQIRELPNHFVLESVHIATESLKIALIQECHSRQRMFGLALNERSATDMDEIYSFIENLSKKLSRPIHDLDDVRGAMESLKEIRENEVKIDMTVGPIEESYSVLQRYNLLFQDGNMERVDGLAYAWKNLNTQARQVGDMLLKLQPGMKTDLLRGVQRFQTDTAEFCKDYNENGPSEENVPPHEASERLQLFQAKFDELWTKYISLSGGEELFGLPITEYPELHKIKRELSLLQKLYSLYNSVIASINGYSEVLWSDLNIEKINHELLDFQNKIRKLPKALKEWQAFRDLKKKIDDFTESCPLLEMMANKAMMSRHWEKIAQVTGHHFEVDSENFSLKNIMDASLLKHKEDIEDICIGAVKEKDIEAKLKHVISEWSTHVFSFGQFKTRGELLLKGSDTLEKVALIEDSLMILGSLMSNRYNTPFKSTIQQWVQKLGNTAEIIENWIAVQNLWIYLEAVFVGGDIAKQLPQEAKRFQNIDKSWQKIMQKAHETPNIIQCCVGDETLAQLLPHLLEQLEICQKSLTGYLEKKRLKFPRFFFVSDPVLLEILGQASDSHTIQAHLLSLFDNVNRVGFHEKNYDQILLFESQEGERVNIIEPVIAQGNVEFWLGQLLNGIRKTIHTIIREASVAINDSGFKLYDFQAMFPAQIGLLGIQMIWTRDAENALNSSKTDKKVMHATNQKFLELLNDLIDMTTHNLTRMERTKYETLITIHVHQKDIFDDLVRMNIKSPSDFEWQKQSRFYFLEDLDKCVIQITDVEFTYCNEYLGCTDRLVITPLTDRCYITLAQALGMSMGGAPAGPAGTGKTETTKDMGKCLGKYVVVFNCSDQMDYRGLGRIYKGLAQSGAWGCFDEFNRIELPVLSVAAQQIYIVLQCKKNKKPQFIFTDGDVVDMDREFGIFLTMNPGYAGRQELPENLKIQFRTVAMMVPDRGIIMRVKLASAGFRDNQILSRKFYTLYKLCEEQLSKQVHYDFGLRNILSVLRTLGAVKRSNPEEPEKTVVMRVLRDMNLSKLVDEDEPLFMSLINDLFPGITLGKAVYPELQLAIQKQAEEAGLIHHPPWILKLIQLYETQRVRHGMMTLGPTGAGKTKCINILMKAMTDCGAPHKEMRMNPKAITASQMFGTLDVATNDWTDGIFSTLWRKTLKAKKGEHIWIVLDGPVDAIWIENLNSVLDDNKTLTLANGDRIPMSPSCKIIFEPHNIDNASPATVSRNGMVFMSSSVLDWKPVLMAWLQTLPATYSDDMINFVFSAVTPKMAVLECMYIKQWLSHIASALQGLLSDRNEKQLSEEHIARLFIFAVMWSIGALLEPDDRLKMELFLRKHSAVKELPAVNGEETMFEFGISTSGQWEHWSKKVPEYIYPKDSVPEYTSILVPNVDSVRTDFLMYTVMKQGKAVLLIGEQGTGKTVMIKDYMSKYDPDVHLSKRLNFSSATLPNMFQRSIESYVDKRMGTTYGPPAGKKMTVFIDDINMPVINEWGDQITNEIVRQLMEQKGFYNLEKPGEFTNVVDIQFVAAMIHPGGGRNDIPQRLKRHFTIYNCTLPSSSSIDKIFRTVAEGYFCEQRGFSEEICKLASALVSTTRKVWQTTKAKILPTPAKFHYIFNLRDLSRIWQGMLTVTSEVCQSISVLVALFQHECRRVIADRFISQSDKDWFEDMMKKVEEPIKYGSTELYFADFLRDAPEATGDEPDDVELKAPKIYEPVPSLDYLAERLQMFMEQYNESFRGSKMDLVFFKDAITHLIKISRIIRTPQGNALLVGVGGSGKQSLTRLASYIAGYESFQITLTRTYATNNLLDDLKILYRAAGQKGKGTVFIFTDNEIRDESFLEYLNNVLTSGEVSNLFARDEIGEITQDLIPAMKKEYPKRTPTGENLYNYFLTRVRNNLHVVLCFSPVGEKFRTRALKFPGLISGCTMDWFQRWPKDALVAVAQHFLASYPIKCTDEVKKSVINTMGTFQDIVAEKCVEYFERYRRRTFVTPKSYLSFIGGYKAVYKEKFANVGSLSERMRTGLAKLMEAEVSVNQLSKELVMKEKDLALASKKADEVLLEVTMKAQAAEKVKMQVQKVKDKAQAIVDDIAIDKAAAEEKLEAARPALEEAEAALQTIKPSDIATVRKLGKPPHLIMRIMDCVLLLFQRKIDSVTIDQERPCVKPSWAEALKLMNNSGFLGMLLSFQKDSITGETVELLEPYLDMEDYNLETAKKVCGNVAGLCSWTQAMAYFYGINKEVLPLKANLALQEGRLAAAQTELNNAQNQLDEKQMELDQVQAMYDAAMKEKQALLDDAEACRRKMNNATALIEGLGGEKLRWTESSKSFQNQITHLVGNVLLATGFLSYSGPFNQEYRNLLLHLWKKEMNNSKIPYSNDLNLTSMLVDSATVSEWNLQGLPNDDLSIQNGIIVTKASRYPLLIDPQGQGKIWIKNKEKNNGLQVTAMNHKFFRSHIEDSLSLGQPLLIENIGEELDPALDNILEKNFIKSGSAHKVKVGDKEVDVMKGFTLYMTTKLANPAYTPEISARTTVIDFTVTVRGLEDQLLGRVILTEKQELEAERVQLMEEVTSNRRKMQELEDNLLFRLTSTEGSLVEDESLIEVLRITKTTAEEVSEKLSIAAETEVKINTAREEYRPVAGRGSILYFLIVEMSLVNVMYQTSLRQFLGIFDLSVERSQKSQITGKRVLYIIEHLTYEVFKYTVRGLYENHKFLFTLLLALKIDLQAKKISHSEFETLIKGGASLDLNSVEPKPKKWILDMTWLNLVQLSSLHPFNELLVQVVRNEKAWKAWFDAEAPEKAVVPDGYDSLLDQFRKLLLVRSWCPDHTVAQARHYIAESIGVKYAEGFILEMEAMWSESDCRTPLTCFLSVGSDPTENIERLAKSKNIPCRAISMGQGQEVHARRLLNQCMQDGGWLLLQNCHLGLVFLNELMDTITTTESVSEGFRTWITTEAHPEFPINLLQASIKFTNEPPQGVKASLKRTYSTITQDHLEVSNMPQWKPLLYAVAFLHTTVQERRKFGPLGWNIPYEFNQADFTASVQFVQNHLDDMDIKRGVNWSCVRYMLGEVQYGGRVTDDLDKALLNTFARVWFGEHMFSDKFCFYKDYVIPKGKTVEDYLQYIEQLPVVDTPEVFGLHPNADITYQTNLANETLNTILSIQPKDSSTGGEETREAVVQRLADEMLEKLPPDYNPHEVKAQLQKMGAIQPMNIFLRQEIDRMQHVISSVRTTLTDLKLAIDGTIIMSEELRDALDSMYDARIPKLWFRISWESTTLGFWFTELLERNQQFSTWLLDGRPNQFWLAGFFNPQGFLTAMRQETTRSNLAKGWALDNVVLHNEVTKMMKEDVASPPPADIGGVYIYGLLLEGAGWDRRNSKLVESAPKVLFTSLPVVHVYAVSMTALQDPKKQQGNAYYSCPVYKKPRRTDLTYIFSLYLKTAQNPDHWTLRGVALLCSSK</sequence>
<dbReference type="FunFam" id="1.20.140.100:FF:000003">
    <property type="entry name" value="Dynein, axonemal, heavy chain 5"/>
    <property type="match status" value="1"/>
</dbReference>
<dbReference type="Gene3D" id="6.10.140.1060">
    <property type="match status" value="1"/>
</dbReference>
<evidence type="ECO:0000256" key="3">
    <source>
        <dbReference type="ARBA" id="ARBA00022490"/>
    </source>
</evidence>
<dbReference type="Gene3D" id="3.20.180.20">
    <property type="entry name" value="Dynein heavy chain, N-terminal domain 2"/>
    <property type="match status" value="1"/>
</dbReference>
<feature type="domain" description="AAA+ ATPase" evidence="15">
    <location>
        <begin position="2027"/>
        <end position="2175"/>
    </location>
</feature>
<dbReference type="InterPro" id="IPR004273">
    <property type="entry name" value="Dynein_heavy_D6_P-loop"/>
</dbReference>
<keyword evidence="10" id="KW-0969">Cilium</keyword>
<dbReference type="GO" id="GO:0005524">
    <property type="term" value="F:ATP binding"/>
    <property type="evidence" value="ECO:0007669"/>
    <property type="project" value="UniProtKB-KW"/>
</dbReference>
<name>A0A8C2T3V8_COTJA</name>
<keyword evidence="11" id="KW-0505">Motor protein</keyword>
<feature type="coiled-coil region" evidence="14">
    <location>
        <begin position="2867"/>
        <end position="2922"/>
    </location>
</feature>
<dbReference type="Pfam" id="PF17857">
    <property type="entry name" value="AAA_lid_1"/>
    <property type="match status" value="1"/>
</dbReference>
<dbReference type="Gene3D" id="3.40.50.300">
    <property type="entry name" value="P-loop containing nucleotide triphosphate hydrolases"/>
    <property type="match status" value="5"/>
</dbReference>
<dbReference type="Proteomes" id="UP000694412">
    <property type="component" value="Chromosome 2"/>
</dbReference>
<dbReference type="PANTHER" id="PTHR46532:SF13">
    <property type="entry name" value="CYTOPLASMIC DYNEIN 1 HEAVY CHAIN 1"/>
    <property type="match status" value="1"/>
</dbReference>
<dbReference type="GO" id="GO:0005858">
    <property type="term" value="C:axonemal dynein complex"/>
    <property type="evidence" value="ECO:0007669"/>
    <property type="project" value="TreeGrafter"/>
</dbReference>
<dbReference type="FunFam" id="1.20.920.30:FF:000004">
    <property type="entry name" value="Dynein axonemal heavy chain 5"/>
    <property type="match status" value="1"/>
</dbReference>
<evidence type="ECO:0000313" key="17">
    <source>
        <dbReference type="Proteomes" id="UP000694412"/>
    </source>
</evidence>
<dbReference type="InterPro" id="IPR024743">
    <property type="entry name" value="Dynein_HC_stalk"/>
</dbReference>
<dbReference type="FunFam" id="3.40.50.300:FF:000044">
    <property type="entry name" value="Dynein heavy chain 5, axonemal"/>
    <property type="match status" value="1"/>
</dbReference>
<dbReference type="InterPro" id="IPR035706">
    <property type="entry name" value="AAA_9"/>
</dbReference>
<dbReference type="Gene3D" id="1.20.140.100">
    <property type="entry name" value="Dynein heavy chain, N-terminal domain 2"/>
    <property type="match status" value="1"/>
</dbReference>
<dbReference type="Pfam" id="PF12775">
    <property type="entry name" value="AAA_7"/>
    <property type="match status" value="1"/>
</dbReference>
<dbReference type="FunFam" id="1.10.8.720:FF:000004">
    <property type="entry name" value="Dynein heavy chain 5, axonemal"/>
    <property type="match status" value="1"/>
</dbReference>
<feature type="coiled-coil region" evidence="14">
    <location>
        <begin position="3173"/>
        <end position="3200"/>
    </location>
</feature>
<keyword evidence="5" id="KW-0677">Repeat</keyword>
<dbReference type="InterPro" id="IPR041658">
    <property type="entry name" value="AAA_lid_11"/>
</dbReference>
<dbReference type="Gene3D" id="3.10.490.20">
    <property type="match status" value="1"/>
</dbReference>
<dbReference type="Pfam" id="PF08393">
    <property type="entry name" value="DHC_N2"/>
    <property type="match status" value="1"/>
</dbReference>
<keyword evidence="3" id="KW-0963">Cytoplasm</keyword>
<keyword evidence="17" id="KW-1185">Reference proteome</keyword>
<evidence type="ECO:0000256" key="9">
    <source>
        <dbReference type="ARBA" id="ARBA00023054"/>
    </source>
</evidence>
<dbReference type="InterPro" id="IPR043160">
    <property type="entry name" value="Dynein_C_barrel"/>
</dbReference>
<dbReference type="Pfam" id="PF12774">
    <property type="entry name" value="AAA_6"/>
    <property type="match status" value="1"/>
</dbReference>
<dbReference type="InterPro" id="IPR042219">
    <property type="entry name" value="AAA_lid_11_sf"/>
</dbReference>
<dbReference type="FunFam" id="1.20.920.20:FF:000004">
    <property type="entry name" value="Dynein axonemal heavy chain 5"/>
    <property type="match status" value="1"/>
</dbReference>
<dbReference type="InterPro" id="IPR024317">
    <property type="entry name" value="Dynein_heavy_chain_D4_dom"/>
</dbReference>
<keyword evidence="6" id="KW-0547">Nucleotide-binding</keyword>
<dbReference type="Pfam" id="PF25007">
    <property type="entry name" value="DYH2-5-8_CC"/>
    <property type="match status" value="1"/>
</dbReference>
<dbReference type="FunFam" id="1.20.58.1120:FF:000004">
    <property type="entry name" value="Dynein axonemal heavy chain 5"/>
    <property type="match status" value="1"/>
</dbReference>
<dbReference type="InterPro" id="IPR042228">
    <property type="entry name" value="Dynein_linker_3"/>
</dbReference>
<dbReference type="Gene3D" id="1.20.920.30">
    <property type="match status" value="1"/>
</dbReference>
<evidence type="ECO:0000256" key="2">
    <source>
        <dbReference type="ARBA" id="ARBA00008887"/>
    </source>
</evidence>
<dbReference type="Gene3D" id="1.10.8.710">
    <property type="match status" value="1"/>
</dbReference>
<dbReference type="InterPro" id="IPR003593">
    <property type="entry name" value="AAA+_ATPase"/>
</dbReference>
<organism evidence="16 17">
    <name type="scientific">Coturnix japonica</name>
    <name type="common">Japanese quail</name>
    <name type="synonym">Coturnix coturnix japonica</name>
    <dbReference type="NCBI Taxonomy" id="93934"/>
    <lineage>
        <taxon>Eukaryota</taxon>
        <taxon>Metazoa</taxon>
        <taxon>Chordata</taxon>
        <taxon>Craniata</taxon>
        <taxon>Vertebrata</taxon>
        <taxon>Euteleostomi</taxon>
        <taxon>Archelosauria</taxon>
        <taxon>Archosauria</taxon>
        <taxon>Dinosauria</taxon>
        <taxon>Saurischia</taxon>
        <taxon>Theropoda</taxon>
        <taxon>Coelurosauria</taxon>
        <taxon>Aves</taxon>
        <taxon>Neognathae</taxon>
        <taxon>Galloanserae</taxon>
        <taxon>Galliformes</taxon>
        <taxon>Phasianidae</taxon>
        <taxon>Perdicinae</taxon>
        <taxon>Coturnix</taxon>
    </lineage>
</organism>
<dbReference type="Pfam" id="PF08385">
    <property type="entry name" value="DHC_N1"/>
    <property type="match status" value="3"/>
</dbReference>
<keyword evidence="8" id="KW-0243">Dynein</keyword>
<evidence type="ECO:0000256" key="11">
    <source>
        <dbReference type="ARBA" id="ARBA00023175"/>
    </source>
</evidence>
<dbReference type="InterPro" id="IPR056759">
    <property type="entry name" value="DYH2-5-8_CC"/>
</dbReference>
<dbReference type="Pfam" id="PF18198">
    <property type="entry name" value="AAA_lid_11"/>
    <property type="match status" value="1"/>
</dbReference>
<dbReference type="InterPro" id="IPR041228">
    <property type="entry name" value="Dynein_C"/>
</dbReference>
<evidence type="ECO:0000313" key="16">
    <source>
        <dbReference type="Ensembl" id="ENSCJPP00005007711.1"/>
    </source>
</evidence>
<dbReference type="GO" id="GO:0007018">
    <property type="term" value="P:microtubule-based movement"/>
    <property type="evidence" value="ECO:0007669"/>
    <property type="project" value="InterPro"/>
</dbReference>
<dbReference type="FunFam" id="3.40.50.300:FF:000049">
    <property type="entry name" value="Dynein, axonemal, heavy chain 5"/>
    <property type="match status" value="1"/>
</dbReference>
<dbReference type="FunFam" id="3.40.50.300:FF:001221">
    <property type="entry name" value="Axonemal dynein heavy chain 8"/>
    <property type="match status" value="1"/>
</dbReference>
<dbReference type="InterPro" id="IPR026983">
    <property type="entry name" value="DHC"/>
</dbReference>
<dbReference type="Ensembl" id="ENSCJPT00005011856.1">
    <property type="protein sequence ID" value="ENSCJPP00005007711.1"/>
    <property type="gene ID" value="ENSCJPG00005006992.1"/>
</dbReference>
<dbReference type="GO" id="GO:0005874">
    <property type="term" value="C:microtubule"/>
    <property type="evidence" value="ECO:0007669"/>
    <property type="project" value="UniProtKB-KW"/>
</dbReference>
<feature type="coiled-coil region" evidence="14">
    <location>
        <begin position="2647"/>
        <end position="2674"/>
    </location>
</feature>
<keyword evidence="13" id="KW-0966">Cell projection</keyword>
<dbReference type="FunFam" id="1.10.8.710:FF:000003">
    <property type="entry name" value="Dynein axonemal heavy chain 5"/>
    <property type="match status" value="1"/>
</dbReference>
<proteinExistence type="inferred from homology"/>
<dbReference type="FunFam" id="3.40.50.300:FF:002141">
    <property type="entry name" value="Dynein heavy chain"/>
    <property type="match status" value="1"/>
</dbReference>
<evidence type="ECO:0000256" key="12">
    <source>
        <dbReference type="ARBA" id="ARBA00023212"/>
    </source>
</evidence>
<dbReference type="InterPro" id="IPR043157">
    <property type="entry name" value="Dynein_AAA1S"/>
</dbReference>
<dbReference type="FunFam" id="1.20.1270.280:FF:000002">
    <property type="entry name" value="Dynein heavy chain 5, axonemal"/>
    <property type="match status" value="1"/>
</dbReference>
<dbReference type="InterPro" id="IPR041466">
    <property type="entry name" value="Dynein_AAA5_ext"/>
</dbReference>
<evidence type="ECO:0000256" key="4">
    <source>
        <dbReference type="ARBA" id="ARBA00022701"/>
    </source>
</evidence>
<dbReference type="InterPro" id="IPR027417">
    <property type="entry name" value="P-loop_NTPase"/>
</dbReference>
<dbReference type="Gene3D" id="1.10.472.130">
    <property type="match status" value="1"/>
</dbReference>
<dbReference type="FunFam" id="3.40.50.300:FF:000543">
    <property type="entry name" value="Dynein axonemal heavy chain 5"/>
    <property type="match status" value="1"/>
</dbReference>
<dbReference type="Gene3D" id="1.10.8.720">
    <property type="entry name" value="Region D6 of dynein motor"/>
    <property type="match status" value="1"/>
</dbReference>
<dbReference type="InterPro" id="IPR035699">
    <property type="entry name" value="AAA_6"/>
</dbReference>
<accession>A0A8C2T3V8</accession>
<evidence type="ECO:0000256" key="1">
    <source>
        <dbReference type="ARBA" id="ARBA00004430"/>
    </source>
</evidence>
<dbReference type="SMART" id="SM00382">
    <property type="entry name" value="AAA"/>
    <property type="match status" value="2"/>
</dbReference>
<comment type="subcellular location">
    <subcellularLocation>
        <location evidence="1">Cytoplasm</location>
        <location evidence="1">Cytoskeleton</location>
        <location evidence="1">Cilium axoneme</location>
    </subcellularLocation>
</comment>
<evidence type="ECO:0000256" key="13">
    <source>
        <dbReference type="ARBA" id="ARBA00023273"/>
    </source>
</evidence>
<evidence type="ECO:0000256" key="10">
    <source>
        <dbReference type="ARBA" id="ARBA00023069"/>
    </source>
</evidence>
<dbReference type="FunFam" id="3.40.50.300:FF:000320">
    <property type="entry name" value="Dynein, axonemal, heavy chain 5"/>
    <property type="match status" value="1"/>
</dbReference>